<evidence type="ECO:0000256" key="2">
    <source>
        <dbReference type="SAM" id="SignalP"/>
    </source>
</evidence>
<dbReference type="OrthoDB" id="4035at2759"/>
<feature type="transmembrane region" description="Helical" evidence="1">
    <location>
        <begin position="200"/>
        <end position="218"/>
    </location>
</feature>
<dbReference type="Proteomes" id="UP000247409">
    <property type="component" value="Unassembled WGS sequence"/>
</dbReference>
<reference evidence="3 4" key="1">
    <citation type="journal article" date="2018" name="Mol. Biol. Evol.">
        <title>Analysis of the draft genome of the red seaweed Gracilariopsis chorda provides insights into genome size evolution in Rhodophyta.</title>
        <authorList>
            <person name="Lee J."/>
            <person name="Yang E.C."/>
            <person name="Graf L."/>
            <person name="Yang J.H."/>
            <person name="Qiu H."/>
            <person name="Zel Zion U."/>
            <person name="Chan C.X."/>
            <person name="Stephens T.G."/>
            <person name="Weber A.P.M."/>
            <person name="Boo G.H."/>
            <person name="Boo S.M."/>
            <person name="Kim K.M."/>
            <person name="Shin Y."/>
            <person name="Jung M."/>
            <person name="Lee S.J."/>
            <person name="Yim H.S."/>
            <person name="Lee J.H."/>
            <person name="Bhattacharya D."/>
            <person name="Yoon H.S."/>
        </authorList>
    </citation>
    <scope>NUCLEOTIDE SEQUENCE [LARGE SCALE GENOMIC DNA]</scope>
    <source>
        <strain evidence="3 4">SKKU-2015</strain>
        <tissue evidence="3">Whole body</tissue>
    </source>
</reference>
<keyword evidence="1" id="KW-0472">Membrane</keyword>
<sequence length="234" mass="25824">MARHPRATLLVFVAHALLLTLCSAELSAQQQQQQQQQQVRDEMNEFVNTVKHAVNEAESASNKKDVVDLGQSLAMLEKKFSSLRSALAQELGAKAPNLASNNAVAKELMDKSTNLVQGVVTQREELRRLSSDVKQVDSAIRALKEGVKKFETEVSDLHRVVADLHVSHNEMSAVHDEAKEKLKEVVADAHHMAQTSTHSLLYILVAAEVAGFVLYLYVKRPASSFAHKAYGKFG</sequence>
<evidence type="ECO:0000313" key="4">
    <source>
        <dbReference type="Proteomes" id="UP000247409"/>
    </source>
</evidence>
<keyword evidence="2" id="KW-0732">Signal</keyword>
<feature type="signal peptide" evidence="2">
    <location>
        <begin position="1"/>
        <end position="24"/>
    </location>
</feature>
<protein>
    <submittedName>
        <fullName evidence="3">Uncharacterized protein</fullName>
    </submittedName>
</protein>
<gene>
    <name evidence="3" type="ORF">BWQ96_05602</name>
</gene>
<proteinExistence type="predicted"/>
<accession>A0A2V3IU64</accession>
<organism evidence="3 4">
    <name type="scientific">Gracilariopsis chorda</name>
    <dbReference type="NCBI Taxonomy" id="448386"/>
    <lineage>
        <taxon>Eukaryota</taxon>
        <taxon>Rhodophyta</taxon>
        <taxon>Florideophyceae</taxon>
        <taxon>Rhodymeniophycidae</taxon>
        <taxon>Gracilariales</taxon>
        <taxon>Gracilariaceae</taxon>
        <taxon>Gracilariopsis</taxon>
    </lineage>
</organism>
<evidence type="ECO:0000313" key="3">
    <source>
        <dbReference type="EMBL" id="PXF44660.1"/>
    </source>
</evidence>
<dbReference type="AlphaFoldDB" id="A0A2V3IU64"/>
<feature type="chain" id="PRO_5016134520" evidence="2">
    <location>
        <begin position="25"/>
        <end position="234"/>
    </location>
</feature>
<comment type="caution">
    <text evidence="3">The sequence shown here is derived from an EMBL/GenBank/DDBJ whole genome shotgun (WGS) entry which is preliminary data.</text>
</comment>
<evidence type="ECO:0000256" key="1">
    <source>
        <dbReference type="SAM" id="Phobius"/>
    </source>
</evidence>
<keyword evidence="1" id="KW-0812">Transmembrane</keyword>
<dbReference type="EMBL" id="NBIV01000084">
    <property type="protein sequence ID" value="PXF44660.1"/>
    <property type="molecule type" value="Genomic_DNA"/>
</dbReference>
<keyword evidence="4" id="KW-1185">Reference proteome</keyword>
<name>A0A2V3IU64_9FLOR</name>
<keyword evidence="1" id="KW-1133">Transmembrane helix</keyword>